<dbReference type="EMBL" id="VSSQ01004134">
    <property type="protein sequence ID" value="MPM23877.1"/>
    <property type="molecule type" value="Genomic_DNA"/>
</dbReference>
<accession>A0A644Y6S6</accession>
<sequence>MYTQPVAELIGYAHMGKQVMLKRLQISPVVDAFLKLPDEARGQSGDCDLASFQLQGDEKMTLCIGWGVCLINGDLEIEWSDRRGDELLIDGLDEVQGTVVDENVSLQMFCIEGVGLVCNGVYLLKVLGLIA</sequence>
<protein>
    <submittedName>
        <fullName evidence="1">Uncharacterized protein</fullName>
    </submittedName>
</protein>
<proteinExistence type="predicted"/>
<dbReference type="AlphaFoldDB" id="A0A644Y6S6"/>
<reference evidence="1" key="1">
    <citation type="submission" date="2019-08" db="EMBL/GenBank/DDBJ databases">
        <authorList>
            <person name="Kucharzyk K."/>
            <person name="Murdoch R.W."/>
            <person name="Higgins S."/>
            <person name="Loffler F."/>
        </authorList>
    </citation>
    <scope>NUCLEOTIDE SEQUENCE</scope>
</reference>
<evidence type="ECO:0000313" key="1">
    <source>
        <dbReference type="EMBL" id="MPM23877.1"/>
    </source>
</evidence>
<name>A0A644Y6S6_9ZZZZ</name>
<organism evidence="1">
    <name type="scientific">bioreactor metagenome</name>
    <dbReference type="NCBI Taxonomy" id="1076179"/>
    <lineage>
        <taxon>unclassified sequences</taxon>
        <taxon>metagenomes</taxon>
        <taxon>ecological metagenomes</taxon>
    </lineage>
</organism>
<gene>
    <name evidence="1" type="ORF">SDC9_70354</name>
</gene>
<comment type="caution">
    <text evidence="1">The sequence shown here is derived from an EMBL/GenBank/DDBJ whole genome shotgun (WGS) entry which is preliminary data.</text>
</comment>